<dbReference type="SUPFAM" id="SSF53098">
    <property type="entry name" value="Ribonuclease H-like"/>
    <property type="match status" value="1"/>
</dbReference>
<accession>A0A3N4NTD4</accession>
<proteinExistence type="predicted"/>
<dbReference type="KEGG" id="nwx:CGZ65_06390"/>
<evidence type="ECO:0000259" key="1">
    <source>
        <dbReference type="Pfam" id="PF13333"/>
    </source>
</evidence>
<dbReference type="InterPro" id="IPR001584">
    <property type="entry name" value="Integrase_cat-core"/>
</dbReference>
<evidence type="ECO:0000313" key="2">
    <source>
        <dbReference type="EMBL" id="RPD90433.1"/>
    </source>
</evidence>
<dbReference type="InterPro" id="IPR012337">
    <property type="entry name" value="RNaseH-like_sf"/>
</dbReference>
<dbReference type="Proteomes" id="UP000272412">
    <property type="component" value="Unassembled WGS sequence"/>
</dbReference>
<reference evidence="2 3" key="1">
    <citation type="submission" date="2018-11" db="EMBL/GenBank/DDBJ databases">
        <title>Neisseria weixii sp. nov. isolated from the rectal contents of plateau pika (Ochotona cruzoniae).</title>
        <authorList>
            <person name="Zhang G."/>
        </authorList>
    </citation>
    <scope>NUCLEOTIDE SEQUENCE [LARGE SCALE GENOMIC DNA]</scope>
    <source>
        <strain evidence="2 3">10009</strain>
    </source>
</reference>
<gene>
    <name evidence="2" type="ORF">EGK74_01380</name>
</gene>
<dbReference type="EMBL" id="RPFL01000002">
    <property type="protein sequence ID" value="RPD90433.1"/>
    <property type="molecule type" value="Genomic_DNA"/>
</dbReference>
<dbReference type="AlphaFoldDB" id="A0A3N4NTD4"/>
<evidence type="ECO:0000313" key="3">
    <source>
        <dbReference type="Proteomes" id="UP000272412"/>
    </source>
</evidence>
<organism evidence="2 3">
    <name type="scientific">Neisseria weixii</name>
    <dbReference type="NCBI Taxonomy" id="1853276"/>
    <lineage>
        <taxon>Bacteria</taxon>
        <taxon>Pseudomonadati</taxon>
        <taxon>Pseudomonadota</taxon>
        <taxon>Betaproteobacteria</taxon>
        <taxon>Neisseriales</taxon>
        <taxon>Neisseriaceae</taxon>
        <taxon>Neisseria</taxon>
    </lineage>
</organism>
<sequence>MYFAAPMLIERNWLRKGWCKACRAKARWDNAPMESFFGTLKESFYQEGALSVAELTRVIDDCIRYYNHERISLNLKKLSSVGYRTQLEKDV</sequence>
<feature type="domain" description="Integrase catalytic" evidence="1">
    <location>
        <begin position="34"/>
        <end position="86"/>
    </location>
</feature>
<protein>
    <recommendedName>
        <fullName evidence="1">Integrase catalytic domain-containing protein</fullName>
    </recommendedName>
</protein>
<comment type="caution">
    <text evidence="2">The sequence shown here is derived from an EMBL/GenBank/DDBJ whole genome shotgun (WGS) entry which is preliminary data.</text>
</comment>
<dbReference type="Pfam" id="PF13333">
    <property type="entry name" value="rve_2"/>
    <property type="match status" value="1"/>
</dbReference>
<keyword evidence="3" id="KW-1185">Reference proteome</keyword>
<dbReference type="GO" id="GO:0015074">
    <property type="term" value="P:DNA integration"/>
    <property type="evidence" value="ECO:0007669"/>
    <property type="project" value="InterPro"/>
</dbReference>
<name>A0A3N4NTD4_9NEIS</name>